<dbReference type="PROSITE" id="PS50157">
    <property type="entry name" value="ZINC_FINGER_C2H2_2"/>
    <property type="match status" value="7"/>
</dbReference>
<evidence type="ECO:0000256" key="3">
    <source>
        <dbReference type="ARBA" id="ARBA00022737"/>
    </source>
</evidence>
<evidence type="ECO:0000313" key="16">
    <source>
        <dbReference type="RefSeq" id="XP_026283336.1"/>
    </source>
</evidence>
<feature type="domain" description="C2H2-type" evidence="12">
    <location>
        <begin position="306"/>
        <end position="333"/>
    </location>
</feature>
<dbReference type="PANTHER" id="PTHR24384">
    <property type="entry name" value="FINGER PUTATIVE TRANSCRIPTION FACTOR FAMILY-RELATED"/>
    <property type="match status" value="1"/>
</dbReference>
<feature type="compositionally biased region" description="Polar residues" evidence="11">
    <location>
        <begin position="55"/>
        <end position="72"/>
    </location>
</feature>
<evidence type="ECO:0000256" key="2">
    <source>
        <dbReference type="ARBA" id="ARBA00022723"/>
    </source>
</evidence>
<dbReference type="GO" id="GO:0005634">
    <property type="term" value="C:nucleus"/>
    <property type="evidence" value="ECO:0007669"/>
    <property type="project" value="UniProtKB-SubCell"/>
</dbReference>
<keyword evidence="5" id="KW-0862">Zinc</keyword>
<evidence type="ECO:0000256" key="4">
    <source>
        <dbReference type="ARBA" id="ARBA00022771"/>
    </source>
</evidence>
<keyword evidence="7" id="KW-0238">DNA-binding</keyword>
<dbReference type="GeneID" id="113209822"/>
<dbReference type="Proteomes" id="UP000504606">
    <property type="component" value="Unplaced"/>
</dbReference>
<evidence type="ECO:0000256" key="8">
    <source>
        <dbReference type="ARBA" id="ARBA00023163"/>
    </source>
</evidence>
<evidence type="ECO:0000256" key="11">
    <source>
        <dbReference type="SAM" id="MobiDB-lite"/>
    </source>
</evidence>
<evidence type="ECO:0000256" key="1">
    <source>
        <dbReference type="ARBA" id="ARBA00004123"/>
    </source>
</evidence>
<keyword evidence="13" id="KW-1185">Reference proteome</keyword>
<evidence type="ECO:0000313" key="15">
    <source>
        <dbReference type="RefSeq" id="XP_026283327.1"/>
    </source>
</evidence>
<dbReference type="FunFam" id="3.30.160.60:FF:000446">
    <property type="entry name" value="Zinc finger protein"/>
    <property type="match status" value="1"/>
</dbReference>
<dbReference type="GO" id="GO:0008270">
    <property type="term" value="F:zinc ion binding"/>
    <property type="evidence" value="ECO:0007669"/>
    <property type="project" value="UniProtKB-KW"/>
</dbReference>
<evidence type="ECO:0000256" key="9">
    <source>
        <dbReference type="ARBA" id="ARBA00023242"/>
    </source>
</evidence>
<evidence type="ECO:0000313" key="13">
    <source>
        <dbReference type="Proteomes" id="UP000504606"/>
    </source>
</evidence>
<feature type="region of interest" description="Disordered" evidence="11">
    <location>
        <begin position="1"/>
        <end position="87"/>
    </location>
</feature>
<feature type="domain" description="C2H2-type" evidence="12">
    <location>
        <begin position="278"/>
        <end position="305"/>
    </location>
</feature>
<dbReference type="InterPro" id="IPR008598">
    <property type="entry name" value="Di19_Zn-bd"/>
</dbReference>
<feature type="domain" description="C2H2-type" evidence="12">
    <location>
        <begin position="335"/>
        <end position="362"/>
    </location>
</feature>
<dbReference type="Pfam" id="PF00096">
    <property type="entry name" value="zf-C2H2"/>
    <property type="match status" value="3"/>
</dbReference>
<dbReference type="FunFam" id="3.30.160.60:FF:000100">
    <property type="entry name" value="Zinc finger 45-like"/>
    <property type="match status" value="1"/>
</dbReference>
<keyword evidence="2" id="KW-0479">Metal-binding</keyword>
<organism evidence="13 15">
    <name type="scientific">Frankliniella occidentalis</name>
    <name type="common">Western flower thrips</name>
    <name type="synonym">Euthrips occidentalis</name>
    <dbReference type="NCBI Taxonomy" id="133901"/>
    <lineage>
        <taxon>Eukaryota</taxon>
        <taxon>Metazoa</taxon>
        <taxon>Ecdysozoa</taxon>
        <taxon>Arthropoda</taxon>
        <taxon>Hexapoda</taxon>
        <taxon>Insecta</taxon>
        <taxon>Pterygota</taxon>
        <taxon>Neoptera</taxon>
        <taxon>Paraneoptera</taxon>
        <taxon>Thysanoptera</taxon>
        <taxon>Terebrantia</taxon>
        <taxon>Thripoidea</taxon>
        <taxon>Thripidae</taxon>
        <taxon>Frankliniella</taxon>
    </lineage>
</organism>
<dbReference type="PANTHER" id="PTHR24384:SF189">
    <property type="entry name" value="C2H2-TYPE DOMAIN-CONTAINING PROTEIN-RELATED"/>
    <property type="match status" value="1"/>
</dbReference>
<keyword evidence="6" id="KW-0805">Transcription regulation</keyword>
<feature type="domain" description="C2H2-type" evidence="12">
    <location>
        <begin position="222"/>
        <end position="247"/>
    </location>
</feature>
<gene>
    <name evidence="14 15 16" type="primary">LOC113209822</name>
</gene>
<dbReference type="RefSeq" id="XP_026283336.1">
    <property type="nucleotide sequence ID" value="XM_026427551.2"/>
</dbReference>
<feature type="domain" description="C2H2-type" evidence="12">
    <location>
        <begin position="249"/>
        <end position="278"/>
    </location>
</feature>
<dbReference type="InterPro" id="IPR013087">
    <property type="entry name" value="Znf_C2H2_type"/>
</dbReference>
<keyword evidence="9" id="KW-0539">Nucleus</keyword>
<feature type="domain" description="C2H2-type" evidence="12">
    <location>
        <begin position="363"/>
        <end position="390"/>
    </location>
</feature>
<keyword evidence="8" id="KW-0804">Transcription</keyword>
<dbReference type="AlphaFoldDB" id="A0A6J1SR00"/>
<evidence type="ECO:0000259" key="12">
    <source>
        <dbReference type="PROSITE" id="PS50157"/>
    </source>
</evidence>
<dbReference type="GO" id="GO:0000978">
    <property type="term" value="F:RNA polymerase II cis-regulatory region sequence-specific DNA binding"/>
    <property type="evidence" value="ECO:0007669"/>
    <property type="project" value="TreeGrafter"/>
</dbReference>
<comment type="subcellular location">
    <subcellularLocation>
        <location evidence="1">Nucleus</location>
    </subcellularLocation>
</comment>
<dbReference type="SUPFAM" id="SSF57667">
    <property type="entry name" value="beta-beta-alpha zinc fingers"/>
    <property type="match status" value="3"/>
</dbReference>
<protein>
    <submittedName>
        <fullName evidence="14 15">Gastrula zinc finger protein XlCGF57.1-like isoform X1</fullName>
    </submittedName>
</protein>
<dbReference type="PROSITE" id="PS00028">
    <property type="entry name" value="ZINC_FINGER_C2H2_1"/>
    <property type="match status" value="6"/>
</dbReference>
<dbReference type="RefSeq" id="XP_026283318.1">
    <property type="nucleotide sequence ID" value="XM_026427533.2"/>
</dbReference>
<dbReference type="InterPro" id="IPR050752">
    <property type="entry name" value="C2H2-ZF_domain"/>
</dbReference>
<dbReference type="OrthoDB" id="6077919at2759"/>
<keyword evidence="3" id="KW-0677">Repeat</keyword>
<accession>A0A6J1SR00</accession>
<evidence type="ECO:0000313" key="14">
    <source>
        <dbReference type="RefSeq" id="XP_026283318.1"/>
    </source>
</evidence>
<dbReference type="Pfam" id="PF13912">
    <property type="entry name" value="zf-C2H2_6"/>
    <property type="match status" value="1"/>
</dbReference>
<dbReference type="Pfam" id="PF05605">
    <property type="entry name" value="zf-Di19"/>
    <property type="match status" value="1"/>
</dbReference>
<dbReference type="InterPro" id="IPR036236">
    <property type="entry name" value="Znf_C2H2_sf"/>
</dbReference>
<dbReference type="SMART" id="SM00355">
    <property type="entry name" value="ZnF_C2H2"/>
    <property type="match status" value="7"/>
</dbReference>
<evidence type="ECO:0000256" key="6">
    <source>
        <dbReference type="ARBA" id="ARBA00023015"/>
    </source>
</evidence>
<dbReference type="KEGG" id="foc:113209822"/>
<evidence type="ECO:0000256" key="5">
    <source>
        <dbReference type="ARBA" id="ARBA00022833"/>
    </source>
</evidence>
<sequence length="491" mass="56970">MKLRQTRARIEASVNVKPSKRKRFEKVRSSDGLMQEADEDISFENISPFSPHPTQPQTENNRSVNKLENNDLSGDAKTSDDSDDNDDVEWELQRKLKAIRSSREYIEKTAKDIARKALIRKPFLKENFYDIDLSDIVDDESMIDQVEEVLNLFPIQFMKAYCRYVFEEQNKDKTELVLKKSRCKWRLFLVKDDIDTCAICRKDWKQSKKLEHLKEHGGPTGFNCVCGKNFKNIASFYTHLTRVHSGECYRCPYCNANFASAELIEKHLKTDHHENHRYTCTICKKGYDKDTVFLEHINSHTGLRPHQCSECEKKYRSANDLREHRRRHNSSVTQVVCPVCKKEFVSQKLLNTHSLIHGEKRKYICNICAKSYKTKQNLVNHQSFHRTEKSFTCSDCGEAYTSKNSLNNHFRKRKHGPHSVNNEGEDVVAPNDNMTANVNGDSEKSFESVEVEMSEFYPSEINKQPLVLGKRIVADDVENDSDEETGLFICL</sequence>
<feature type="domain" description="C2H2-type" evidence="12">
    <location>
        <begin position="391"/>
        <end position="415"/>
    </location>
</feature>
<keyword evidence="4 10" id="KW-0863">Zinc-finger</keyword>
<name>A0A6J1SR00_FRAOC</name>
<evidence type="ECO:0000256" key="10">
    <source>
        <dbReference type="PROSITE-ProRule" id="PRU00042"/>
    </source>
</evidence>
<reference evidence="14 15" key="1">
    <citation type="submission" date="2025-04" db="UniProtKB">
        <authorList>
            <consortium name="RefSeq"/>
        </authorList>
    </citation>
    <scope>IDENTIFICATION</scope>
    <source>
        <tissue evidence="14 15">Whole organism</tissue>
    </source>
</reference>
<dbReference type="RefSeq" id="XP_026283327.1">
    <property type="nucleotide sequence ID" value="XM_026427542.2"/>
</dbReference>
<proteinExistence type="predicted"/>
<evidence type="ECO:0000256" key="7">
    <source>
        <dbReference type="ARBA" id="ARBA00023125"/>
    </source>
</evidence>
<dbReference type="GO" id="GO:0000981">
    <property type="term" value="F:DNA-binding transcription factor activity, RNA polymerase II-specific"/>
    <property type="evidence" value="ECO:0007669"/>
    <property type="project" value="TreeGrafter"/>
</dbReference>
<dbReference type="Gene3D" id="3.30.160.60">
    <property type="entry name" value="Classic Zinc Finger"/>
    <property type="match status" value="4"/>
</dbReference>